<keyword evidence="1" id="KW-0812">Transmembrane</keyword>
<evidence type="ECO:0000313" key="3">
    <source>
        <dbReference type="EMBL" id="OJG88151.1"/>
    </source>
</evidence>
<sequence length="227" mass="25625">MESEALRDIVSENRELEQKLTKRNEQYIFDLKKSLVAANLSEEAQTLALHEILPHLVEGQKSGKTARQLFGTVAERTESILNKPEELPESTPFLMWLDNTLLLFGVMTIMFSVMMLWSKGKTQPLGLLTLVLASMAGGYVFYLMYKYVYQYDRPGVDKSKRPGWFKTGLILVGSMLLWLIVFAGSAMLPVVINPVFDPVVVIIIGGIGLGTRYLLKKKYNMRSSLAR</sequence>
<dbReference type="AlphaFoldDB" id="A0A0S3KDY8"/>
<dbReference type="PIRSF" id="PIRSF033111">
    <property type="entry name" value="UCP033111"/>
    <property type="match status" value="1"/>
</dbReference>
<feature type="transmembrane region" description="Helical" evidence="1">
    <location>
        <begin position="169"/>
        <end position="192"/>
    </location>
</feature>
<evidence type="ECO:0008006" key="6">
    <source>
        <dbReference type="Google" id="ProtNLM"/>
    </source>
</evidence>
<evidence type="ECO:0000256" key="1">
    <source>
        <dbReference type="SAM" id="Phobius"/>
    </source>
</evidence>
<dbReference type="EMBL" id="JXLC01000026">
    <property type="protein sequence ID" value="OJG88151.1"/>
    <property type="molecule type" value="Genomic_DNA"/>
</dbReference>
<dbReference type="SUPFAM" id="SSF158560">
    <property type="entry name" value="BH3980-like"/>
    <property type="match status" value="1"/>
</dbReference>
<keyword evidence="1" id="KW-1133">Transmembrane helix</keyword>
<keyword evidence="1" id="KW-0472">Membrane</keyword>
<organism evidence="3 5">
    <name type="scientific">Enterococcus silesiacus</name>
    <dbReference type="NCBI Taxonomy" id="332949"/>
    <lineage>
        <taxon>Bacteria</taxon>
        <taxon>Bacillati</taxon>
        <taxon>Bacillota</taxon>
        <taxon>Bacilli</taxon>
        <taxon>Lactobacillales</taxon>
        <taxon>Enterococcaceae</taxon>
        <taxon>Enterococcus</taxon>
    </lineage>
</organism>
<feature type="transmembrane region" description="Helical" evidence="1">
    <location>
        <begin position="124"/>
        <end position="148"/>
    </location>
</feature>
<proteinExistence type="predicted"/>
<dbReference type="Proteomes" id="UP000065511">
    <property type="component" value="Chromosome"/>
</dbReference>
<dbReference type="OrthoDB" id="2360056at2"/>
<feature type="transmembrane region" description="Helical" evidence="1">
    <location>
        <begin position="198"/>
        <end position="215"/>
    </location>
</feature>
<evidence type="ECO:0000313" key="4">
    <source>
        <dbReference type="Proteomes" id="UP000065511"/>
    </source>
</evidence>
<accession>A0A0S3KDY8</accession>
<dbReference type="RefSeq" id="WP_071878803.1">
    <property type="nucleotide sequence ID" value="NZ_JXLC01000026.1"/>
</dbReference>
<evidence type="ECO:0000313" key="5">
    <source>
        <dbReference type="Proteomes" id="UP000183039"/>
    </source>
</evidence>
<dbReference type="Pfam" id="PF06570">
    <property type="entry name" value="DUF1129"/>
    <property type="match status" value="1"/>
</dbReference>
<reference evidence="2 4" key="2">
    <citation type="submission" date="2015-12" db="EMBL/GenBank/DDBJ databases">
        <authorList>
            <person name="Lauer A."/>
            <person name="Humrighouse B."/>
            <person name="Loparev V."/>
            <person name="Shewmaker P.L."/>
            <person name="Whitney A.M."/>
            <person name="McLaughlin R.W."/>
        </authorList>
    </citation>
    <scope>NUCLEOTIDE SEQUENCE [LARGE SCALE GENOMIC DNA]</scope>
    <source>
        <strain evidence="2 4">LMG 23085</strain>
    </source>
</reference>
<reference evidence="3 5" key="1">
    <citation type="submission" date="2014-12" db="EMBL/GenBank/DDBJ databases">
        <title>Draft genome sequences of 29 type strains of Enterococci.</title>
        <authorList>
            <person name="Zhong Z."/>
            <person name="Sun Z."/>
            <person name="Liu W."/>
            <person name="Zhang W."/>
            <person name="Zhang H."/>
        </authorList>
    </citation>
    <scope>NUCLEOTIDE SEQUENCE [LARGE SCALE GENOMIC DNA]</scope>
    <source>
        <strain evidence="3 5">DSM 22801</strain>
    </source>
</reference>
<dbReference type="EMBL" id="CP013614">
    <property type="protein sequence ID" value="ALS02450.1"/>
    <property type="molecule type" value="Genomic_DNA"/>
</dbReference>
<name>A0A0S3KDY8_9ENTE</name>
<dbReference type="Proteomes" id="UP000183039">
    <property type="component" value="Unassembled WGS sequence"/>
</dbReference>
<keyword evidence="4" id="KW-1185">Reference proteome</keyword>
<feature type="transmembrane region" description="Helical" evidence="1">
    <location>
        <begin position="100"/>
        <end position="118"/>
    </location>
</feature>
<dbReference type="KEGG" id="ess:ATZ33_13960"/>
<evidence type="ECO:0000313" key="2">
    <source>
        <dbReference type="EMBL" id="ALS02450.1"/>
    </source>
</evidence>
<dbReference type="InterPro" id="IPR009214">
    <property type="entry name" value="DUF1129"/>
</dbReference>
<gene>
    <name evidence="2" type="ORF">ATZ33_13960</name>
    <name evidence="3" type="ORF">RV15_GL001810</name>
</gene>
<protein>
    <recommendedName>
        <fullName evidence="6">DUF1129 domain-containing protein</fullName>
    </recommendedName>
</protein>